<dbReference type="EMBL" id="JAUSUB010000013">
    <property type="protein sequence ID" value="MDQ0271272.1"/>
    <property type="molecule type" value="Genomic_DNA"/>
</dbReference>
<proteinExistence type="predicted"/>
<keyword evidence="2" id="KW-1185">Reference proteome</keyword>
<gene>
    <name evidence="1" type="ORF">J2S17_003160</name>
</gene>
<name>A0ABU0AJ32_9BACI</name>
<sequence>MDLKSINTEYENIILSNYSVDKKAQLLAELMSKIEGQFSIPMLKN</sequence>
<evidence type="ECO:0000313" key="2">
    <source>
        <dbReference type="Proteomes" id="UP001238088"/>
    </source>
</evidence>
<evidence type="ECO:0000313" key="1">
    <source>
        <dbReference type="EMBL" id="MDQ0271272.1"/>
    </source>
</evidence>
<accession>A0ABU0AJ32</accession>
<protein>
    <submittedName>
        <fullName evidence="1">Uncharacterized protein</fullName>
    </submittedName>
</protein>
<comment type="caution">
    <text evidence="1">The sequence shown here is derived from an EMBL/GenBank/DDBJ whole genome shotgun (WGS) entry which is preliminary data.</text>
</comment>
<dbReference type="Proteomes" id="UP001238088">
    <property type="component" value="Unassembled WGS sequence"/>
</dbReference>
<reference evidence="1 2" key="1">
    <citation type="submission" date="2023-07" db="EMBL/GenBank/DDBJ databases">
        <title>Genomic Encyclopedia of Type Strains, Phase IV (KMG-IV): sequencing the most valuable type-strain genomes for metagenomic binning, comparative biology and taxonomic classification.</title>
        <authorList>
            <person name="Goeker M."/>
        </authorList>
    </citation>
    <scope>NUCLEOTIDE SEQUENCE [LARGE SCALE GENOMIC DNA]</scope>
    <source>
        <strain evidence="1 2">DSM 23494</strain>
    </source>
</reference>
<dbReference type="RefSeq" id="WP_307476310.1">
    <property type="nucleotide sequence ID" value="NZ_JAUSUB010000013.1"/>
</dbReference>
<organism evidence="1 2">
    <name type="scientific">Cytobacillus purgationiresistens</name>
    <dbReference type="NCBI Taxonomy" id="863449"/>
    <lineage>
        <taxon>Bacteria</taxon>
        <taxon>Bacillati</taxon>
        <taxon>Bacillota</taxon>
        <taxon>Bacilli</taxon>
        <taxon>Bacillales</taxon>
        <taxon>Bacillaceae</taxon>
        <taxon>Cytobacillus</taxon>
    </lineage>
</organism>